<reference evidence="3" key="2">
    <citation type="journal article" date="2021" name="Appl. Environ. Microbiol.">
        <title>Adaptability of a Caproate-Producing Bacterium Contributes to Its Dominance in an Anaerobic Fermentation System.</title>
        <authorList>
            <person name="Wang H."/>
            <person name="Gu Y."/>
            <person name="Zhou W."/>
            <person name="Zhao D."/>
            <person name="Qiao Z."/>
            <person name="Zheng J."/>
            <person name="Gao J."/>
            <person name="Chen X."/>
            <person name="Ren C."/>
            <person name="Xu Y."/>
        </authorList>
    </citation>
    <scope>NUCLEOTIDE SEQUENCE</scope>
    <source>
        <strain evidence="3">JNU-WLY1368</strain>
    </source>
</reference>
<evidence type="ECO:0000313" key="4">
    <source>
        <dbReference type="Proteomes" id="UP000501316"/>
    </source>
</evidence>
<keyword evidence="5" id="KW-1185">Reference proteome</keyword>
<dbReference type="GO" id="GO:0043565">
    <property type="term" value="F:sequence-specific DNA binding"/>
    <property type="evidence" value="ECO:0007669"/>
    <property type="project" value="InterPro"/>
</dbReference>
<dbReference type="AlphaFoldDB" id="A0A859DQ81"/>
<dbReference type="Proteomes" id="UP000509623">
    <property type="component" value="Chromosome"/>
</dbReference>
<reference evidence="3" key="3">
    <citation type="journal article" date="2022" name="Int. J. Syst. Evol. Microbiol.">
        <title>Caproicibacterium lactatifermentans sp. nov., isolated from pit clay used for the production of Chinese strong aroma-type liquor.</title>
        <authorList>
            <person name="Wang H."/>
            <person name="Gu Y."/>
            <person name="Zhao D."/>
            <person name="Qiao Z."/>
            <person name="Zheng J."/>
            <person name="Gao J."/>
            <person name="Ren C."/>
            <person name="Xu Y."/>
        </authorList>
    </citation>
    <scope>NUCLEOTIDE SEQUENCE</scope>
    <source>
        <strain evidence="3">JNU-WLY1368</strain>
    </source>
</reference>
<dbReference type="KEGG" id="clf:GJQ69_03815"/>
<dbReference type="SUPFAM" id="SSF48295">
    <property type="entry name" value="TrpR-like"/>
    <property type="match status" value="1"/>
</dbReference>
<name>A0A859DQ81_9FIRM</name>
<dbReference type="EMBL" id="CP046051">
    <property type="protein sequence ID" value="QKN23679.1"/>
    <property type="molecule type" value="Genomic_DNA"/>
</dbReference>
<organism evidence="2 4">
    <name type="scientific">Caproicibacterium lactatifermentans</name>
    <dbReference type="NCBI Taxonomy" id="2666138"/>
    <lineage>
        <taxon>Bacteria</taxon>
        <taxon>Bacillati</taxon>
        <taxon>Bacillota</taxon>
        <taxon>Clostridia</taxon>
        <taxon>Eubacteriales</taxon>
        <taxon>Oscillospiraceae</taxon>
        <taxon>Caproicibacterium</taxon>
    </lineage>
</organism>
<protein>
    <submittedName>
        <fullName evidence="2">Helix-turn-helix domain-containing protein</fullName>
    </submittedName>
</protein>
<dbReference type="InterPro" id="IPR036388">
    <property type="entry name" value="WH-like_DNA-bd_sf"/>
</dbReference>
<evidence type="ECO:0000313" key="5">
    <source>
        <dbReference type="Proteomes" id="UP000509623"/>
    </source>
</evidence>
<dbReference type="InterPro" id="IPR010921">
    <property type="entry name" value="Trp_repressor/repl_initiator"/>
</dbReference>
<feature type="domain" description="Insertion element IS150 protein InsJ-like helix-turn-helix" evidence="1">
    <location>
        <begin position="14"/>
        <end position="66"/>
    </location>
</feature>
<dbReference type="Pfam" id="PF13518">
    <property type="entry name" value="HTH_28"/>
    <property type="match status" value="1"/>
</dbReference>
<accession>A0A859DQ81</accession>
<gene>
    <name evidence="2" type="ORF">GJQ69_03815</name>
    <name evidence="3" type="ORF">GKP14_00555</name>
</gene>
<evidence type="ECO:0000259" key="1">
    <source>
        <dbReference type="Pfam" id="PF13518"/>
    </source>
</evidence>
<evidence type="ECO:0000313" key="2">
    <source>
        <dbReference type="EMBL" id="QKN23679.1"/>
    </source>
</evidence>
<dbReference type="Gene3D" id="1.10.10.10">
    <property type="entry name" value="Winged helix-like DNA-binding domain superfamily/Winged helix DNA-binding domain"/>
    <property type="match status" value="1"/>
</dbReference>
<dbReference type="InterPro" id="IPR055247">
    <property type="entry name" value="InsJ-like_HTH"/>
</dbReference>
<evidence type="ECO:0000313" key="3">
    <source>
        <dbReference type="EMBL" id="QKO29648.1"/>
    </source>
</evidence>
<dbReference type="RefSeq" id="WP_174192984.1">
    <property type="nucleotide sequence ID" value="NZ_CP046051.1"/>
</dbReference>
<dbReference type="EMBL" id="CP046161">
    <property type="protein sequence ID" value="QKO29648.1"/>
    <property type="molecule type" value="Genomic_DNA"/>
</dbReference>
<sequence>MPKGKAKKRYTGEFKQQVVEAMQTEKLSYSEAARQFHVSDHKSVAQWERIYLEEGPEGLYVERRGRANSNDKSLIADAKDYASKNVAGILASSQVIPT</sequence>
<proteinExistence type="predicted"/>
<reference evidence="4 5" key="1">
    <citation type="submission" date="2019-11" db="EMBL/GenBank/DDBJ databases">
        <authorList>
            <person name="Ren C."/>
            <person name="Wang H."/>
            <person name="Xu Y."/>
        </authorList>
    </citation>
    <scope>NUCLEOTIDE SEQUENCE [LARGE SCALE GENOMIC DNA]</scope>
    <source>
        <strain evidence="5">JNU-WLY1368</strain>
        <strain evidence="2 4">LBM 19010</strain>
    </source>
</reference>
<dbReference type="Proteomes" id="UP000501316">
    <property type="component" value="Chromosome"/>
</dbReference>